<dbReference type="GO" id="GO:0016020">
    <property type="term" value="C:membrane"/>
    <property type="evidence" value="ECO:0007669"/>
    <property type="project" value="UniProtKB-SubCell"/>
</dbReference>
<dbReference type="Gene3D" id="1.20.1740.10">
    <property type="entry name" value="Amino acid/polyamine transporter I"/>
    <property type="match status" value="1"/>
</dbReference>
<dbReference type="InterPro" id="IPR002293">
    <property type="entry name" value="AA/rel_permease1"/>
</dbReference>
<dbReference type="EMBL" id="JANIEX010000498">
    <property type="protein sequence ID" value="KAJ3566295.1"/>
    <property type="molecule type" value="Genomic_DNA"/>
</dbReference>
<comment type="caution">
    <text evidence="7">The sequence shown here is derived from an EMBL/GenBank/DDBJ whole genome shotgun (WGS) entry which is preliminary data.</text>
</comment>
<sequence length="520" mass="56108">MARFRVEDTKPTAPGSSTTPAETESRIEDSDTGAPVETLNPLGRHVTLFAAVMLNVGQMTGSGIFTVPGSILNSVGSIGVALLYWLIAPLFAFCGLALYTELASMFPDRSGAEVVFLEKAYPRPKYFVSTVFAVTTILTSFSVTNAVVFAQYLLNGLGQPVTAEAQTRVAFGVLLISISFVAISTKFSITVVKLLSSMKVLSLIFVVVTGAAVLLGFTNIQDPYQNFRRPFEGTSFGFNAHALALVKANFSFVGWHNAFNVLAEIRSQDPVRTAKKGGALALLLTTTLFFFINVAYAAAVPIDEIKHSGQLVAALFFQRVYGSHLGGRILSYLVALSCFGNLIAVTIGHARLIREVARQGLLPYPTLLASTKPFGTPIGPVIVKGGISVLLLLLVPAKDAFNFVLNLAAYPGISSSSSYRDNGLVVAKLLTCIALVVMPWIPPEPGHSDVSFWYATHCVAAIFILLATALYYYVWIKLLPKLGSYDYVEIIEESEGGARNKRLVRRYKNPELAPLLASSV</sequence>
<feature type="transmembrane region" description="Helical" evidence="6">
    <location>
        <begin position="48"/>
        <end position="72"/>
    </location>
</feature>
<keyword evidence="3 6" id="KW-1133">Transmembrane helix</keyword>
<comment type="subcellular location">
    <subcellularLocation>
        <location evidence="1">Membrane</location>
        <topology evidence="1">Multi-pass membrane protein</topology>
    </subcellularLocation>
</comment>
<feature type="transmembrane region" description="Helical" evidence="6">
    <location>
        <begin position="329"/>
        <end position="348"/>
    </location>
</feature>
<dbReference type="PANTHER" id="PTHR11785:SF353">
    <property type="entry name" value="METHIONINE TRANSPORTER (EUROFUNG)"/>
    <property type="match status" value="1"/>
</dbReference>
<gene>
    <name evidence="7" type="ORF">NP233_g7090</name>
</gene>
<protein>
    <recommendedName>
        <fullName evidence="9">Amino acid transporter</fullName>
    </recommendedName>
</protein>
<dbReference type="InterPro" id="IPR050598">
    <property type="entry name" value="AminoAcid_Transporter"/>
</dbReference>
<proteinExistence type="predicted"/>
<evidence type="ECO:0000313" key="8">
    <source>
        <dbReference type="Proteomes" id="UP001213000"/>
    </source>
</evidence>
<dbReference type="PIRSF" id="PIRSF006060">
    <property type="entry name" value="AA_transporter"/>
    <property type="match status" value="1"/>
</dbReference>
<accession>A0AAD5VQZ3</accession>
<feature type="transmembrane region" description="Helical" evidence="6">
    <location>
        <begin position="78"/>
        <end position="99"/>
    </location>
</feature>
<feature type="transmembrane region" description="Helical" evidence="6">
    <location>
        <begin position="240"/>
        <end position="259"/>
    </location>
</feature>
<evidence type="ECO:0000256" key="2">
    <source>
        <dbReference type="ARBA" id="ARBA00022692"/>
    </source>
</evidence>
<evidence type="ECO:0008006" key="9">
    <source>
        <dbReference type="Google" id="ProtNLM"/>
    </source>
</evidence>
<feature type="transmembrane region" description="Helical" evidence="6">
    <location>
        <begin position="201"/>
        <end position="220"/>
    </location>
</feature>
<keyword evidence="4 6" id="KW-0472">Membrane</keyword>
<organism evidence="7 8">
    <name type="scientific">Leucocoprinus birnbaumii</name>
    <dbReference type="NCBI Taxonomy" id="56174"/>
    <lineage>
        <taxon>Eukaryota</taxon>
        <taxon>Fungi</taxon>
        <taxon>Dikarya</taxon>
        <taxon>Basidiomycota</taxon>
        <taxon>Agaricomycotina</taxon>
        <taxon>Agaricomycetes</taxon>
        <taxon>Agaricomycetidae</taxon>
        <taxon>Agaricales</taxon>
        <taxon>Agaricineae</taxon>
        <taxon>Agaricaceae</taxon>
        <taxon>Leucocoprinus</taxon>
    </lineage>
</organism>
<evidence type="ECO:0000256" key="1">
    <source>
        <dbReference type="ARBA" id="ARBA00004141"/>
    </source>
</evidence>
<reference evidence="7" key="1">
    <citation type="submission" date="2022-07" db="EMBL/GenBank/DDBJ databases">
        <title>Genome Sequence of Leucocoprinus birnbaumii.</title>
        <authorList>
            <person name="Buettner E."/>
        </authorList>
    </citation>
    <scope>NUCLEOTIDE SEQUENCE</scope>
    <source>
        <strain evidence="7">VT141</strain>
    </source>
</reference>
<feature type="region of interest" description="Disordered" evidence="5">
    <location>
        <begin position="1"/>
        <end position="34"/>
    </location>
</feature>
<dbReference type="Proteomes" id="UP001213000">
    <property type="component" value="Unassembled WGS sequence"/>
</dbReference>
<feature type="transmembrane region" description="Helical" evidence="6">
    <location>
        <begin position="453"/>
        <end position="474"/>
    </location>
</feature>
<feature type="transmembrane region" description="Helical" evidence="6">
    <location>
        <begin position="423"/>
        <end position="441"/>
    </location>
</feature>
<dbReference type="PANTHER" id="PTHR11785">
    <property type="entry name" value="AMINO ACID TRANSPORTER"/>
    <property type="match status" value="1"/>
</dbReference>
<feature type="compositionally biased region" description="Basic and acidic residues" evidence="5">
    <location>
        <begin position="1"/>
        <end position="10"/>
    </location>
</feature>
<feature type="transmembrane region" description="Helical" evidence="6">
    <location>
        <begin position="126"/>
        <end position="149"/>
    </location>
</feature>
<evidence type="ECO:0000313" key="7">
    <source>
        <dbReference type="EMBL" id="KAJ3566295.1"/>
    </source>
</evidence>
<keyword evidence="8" id="KW-1185">Reference proteome</keyword>
<keyword evidence="2 6" id="KW-0812">Transmembrane</keyword>
<dbReference type="GO" id="GO:0015179">
    <property type="term" value="F:L-amino acid transmembrane transporter activity"/>
    <property type="evidence" value="ECO:0007669"/>
    <property type="project" value="TreeGrafter"/>
</dbReference>
<evidence type="ECO:0000256" key="3">
    <source>
        <dbReference type="ARBA" id="ARBA00022989"/>
    </source>
</evidence>
<name>A0AAD5VQZ3_9AGAR</name>
<dbReference type="AlphaFoldDB" id="A0AAD5VQZ3"/>
<feature type="transmembrane region" description="Helical" evidence="6">
    <location>
        <begin position="169"/>
        <end position="189"/>
    </location>
</feature>
<dbReference type="Pfam" id="PF13520">
    <property type="entry name" value="AA_permease_2"/>
    <property type="match status" value="1"/>
</dbReference>
<evidence type="ECO:0000256" key="6">
    <source>
        <dbReference type="SAM" id="Phobius"/>
    </source>
</evidence>
<evidence type="ECO:0000256" key="4">
    <source>
        <dbReference type="ARBA" id="ARBA00023136"/>
    </source>
</evidence>
<evidence type="ECO:0000256" key="5">
    <source>
        <dbReference type="SAM" id="MobiDB-lite"/>
    </source>
</evidence>
<feature type="transmembrane region" description="Helical" evidence="6">
    <location>
        <begin position="280"/>
        <end position="299"/>
    </location>
</feature>